<gene>
    <name evidence="2" type="ORF">CQY20_25395</name>
</gene>
<name>A0A2A7MT18_MYCAG</name>
<dbReference type="InterPro" id="IPR039708">
    <property type="entry name" value="MT1774/Rv1733c-like"/>
</dbReference>
<evidence type="ECO:0000313" key="3">
    <source>
        <dbReference type="Proteomes" id="UP000220914"/>
    </source>
</evidence>
<organism evidence="2 3">
    <name type="scientific">Mycolicibacterium agri</name>
    <name type="common">Mycobacterium agri</name>
    <dbReference type="NCBI Taxonomy" id="36811"/>
    <lineage>
        <taxon>Bacteria</taxon>
        <taxon>Bacillati</taxon>
        <taxon>Actinomycetota</taxon>
        <taxon>Actinomycetes</taxon>
        <taxon>Mycobacteriales</taxon>
        <taxon>Mycobacteriaceae</taxon>
        <taxon>Mycolicibacterium</taxon>
    </lineage>
</organism>
<reference evidence="2 3" key="1">
    <citation type="submission" date="2017-10" db="EMBL/GenBank/DDBJ databases">
        <title>The new phylogeny of genus Mycobacterium.</title>
        <authorList>
            <person name="Tortoli E."/>
            <person name="Trovato A."/>
            <person name="Cirillo D.M."/>
        </authorList>
    </citation>
    <scope>NUCLEOTIDE SEQUENCE [LARGE SCALE GENOMIC DNA]</scope>
    <source>
        <strain evidence="2 3">CCUG37673</strain>
    </source>
</reference>
<feature type="transmembrane region" description="Helical" evidence="1">
    <location>
        <begin position="29"/>
        <end position="48"/>
    </location>
</feature>
<sequence>MQTTSFEWWRWRLSHALGSNPLVRTSDRIEAAIAALAVAVLIAMPVAAAKATAVHDERGRSYAAEVERHVQVSAAVTQTSATMPRTNVTVVQAAWSFGGTEHVARFQWDQPVRAGQHIDIVVDQDGRRIVPLDPWWRAGLDGAFAATTLLLAVAGVAAGCVAIARPCLRRMRYAAWDRDIASLADEDGTTYRH</sequence>
<keyword evidence="1" id="KW-1133">Transmembrane helix</keyword>
<keyword evidence="1" id="KW-0472">Membrane</keyword>
<protein>
    <submittedName>
        <fullName evidence="2">Uncharacterized protein</fullName>
    </submittedName>
</protein>
<dbReference type="EMBL" id="PDCP01000063">
    <property type="protein sequence ID" value="PEG34491.1"/>
    <property type="molecule type" value="Genomic_DNA"/>
</dbReference>
<keyword evidence="1" id="KW-0812">Transmembrane</keyword>
<dbReference type="AlphaFoldDB" id="A0A2A7MT18"/>
<evidence type="ECO:0000313" key="2">
    <source>
        <dbReference type="EMBL" id="PEG34491.1"/>
    </source>
</evidence>
<dbReference type="OrthoDB" id="4542680at2"/>
<keyword evidence="3" id="KW-1185">Reference proteome</keyword>
<dbReference type="PANTHER" id="PTHR42305">
    <property type="entry name" value="MEMBRANE PROTEIN RV1733C-RELATED"/>
    <property type="match status" value="1"/>
</dbReference>
<evidence type="ECO:0000256" key="1">
    <source>
        <dbReference type="SAM" id="Phobius"/>
    </source>
</evidence>
<comment type="caution">
    <text evidence="2">The sequence shown here is derived from an EMBL/GenBank/DDBJ whole genome shotgun (WGS) entry which is preliminary data.</text>
</comment>
<dbReference type="PANTHER" id="PTHR42305:SF1">
    <property type="entry name" value="MEMBRANE PROTEIN RV1733C-RELATED"/>
    <property type="match status" value="1"/>
</dbReference>
<dbReference type="Proteomes" id="UP000220914">
    <property type="component" value="Unassembled WGS sequence"/>
</dbReference>
<feature type="transmembrane region" description="Helical" evidence="1">
    <location>
        <begin position="143"/>
        <end position="164"/>
    </location>
</feature>
<dbReference type="RefSeq" id="WP_097942836.1">
    <property type="nucleotide sequence ID" value="NZ_BLKS01000001.1"/>
</dbReference>
<proteinExistence type="predicted"/>
<accession>A0A2A7MT18</accession>